<comment type="caution">
    <text evidence="9">The sequence shown here is derived from an EMBL/GenBank/DDBJ whole genome shotgun (WGS) entry which is preliminary data.</text>
</comment>
<keyword evidence="5" id="KW-0460">Magnesium</keyword>
<dbReference type="Pfam" id="PF03828">
    <property type="entry name" value="PAP_assoc"/>
    <property type="match status" value="1"/>
</dbReference>
<feature type="non-terminal residue" evidence="9">
    <location>
        <position position="1"/>
    </location>
</feature>
<dbReference type="AlphaFoldDB" id="A0A368H660"/>
<organism evidence="9 10">
    <name type="scientific">Ancylostoma caninum</name>
    <name type="common">Dog hookworm</name>
    <dbReference type="NCBI Taxonomy" id="29170"/>
    <lineage>
        <taxon>Eukaryota</taxon>
        <taxon>Metazoa</taxon>
        <taxon>Ecdysozoa</taxon>
        <taxon>Nematoda</taxon>
        <taxon>Chromadorea</taxon>
        <taxon>Rhabditida</taxon>
        <taxon>Rhabditina</taxon>
        <taxon>Rhabditomorpha</taxon>
        <taxon>Strongyloidea</taxon>
        <taxon>Ancylostomatidae</taxon>
        <taxon>Ancylostomatinae</taxon>
        <taxon>Ancylostoma</taxon>
    </lineage>
</organism>
<feature type="domain" description="Poly(A) RNA polymerase mitochondrial-like central palm" evidence="8">
    <location>
        <begin position="425"/>
        <end position="573"/>
    </location>
</feature>
<reference evidence="9 10" key="1">
    <citation type="submission" date="2014-10" db="EMBL/GenBank/DDBJ databases">
        <title>Draft genome of the hookworm Ancylostoma caninum.</title>
        <authorList>
            <person name="Mitreva M."/>
        </authorList>
    </citation>
    <scope>NUCLEOTIDE SEQUENCE [LARGE SCALE GENOMIC DNA]</scope>
    <source>
        <strain evidence="9 10">Baltimore</strain>
    </source>
</reference>
<dbReference type="PANTHER" id="PTHR12271:SF117">
    <property type="entry name" value="PAP-ASSOCIATED DOMAIN-CONTAINING PROTEIN"/>
    <property type="match status" value="1"/>
</dbReference>
<keyword evidence="10" id="KW-1185">Reference proteome</keyword>
<dbReference type="Gene3D" id="3.30.460.10">
    <property type="entry name" value="Beta Polymerase, domain 2"/>
    <property type="match status" value="1"/>
</dbReference>
<feature type="region of interest" description="Disordered" evidence="6">
    <location>
        <begin position="352"/>
        <end position="388"/>
    </location>
</feature>
<dbReference type="STRING" id="29170.A0A368H660"/>
<dbReference type="CDD" id="cd05402">
    <property type="entry name" value="NT_PAP_TUTase"/>
    <property type="match status" value="1"/>
</dbReference>
<dbReference type="EMBL" id="JOJR01000009">
    <property type="protein sequence ID" value="RCN52086.1"/>
    <property type="molecule type" value="Genomic_DNA"/>
</dbReference>
<evidence type="ECO:0000259" key="8">
    <source>
        <dbReference type="Pfam" id="PF22600"/>
    </source>
</evidence>
<name>A0A368H660_ANCCA</name>
<accession>A0A368H660</accession>
<comment type="cofactor">
    <cofactor evidence="2">
        <name>Mg(2+)</name>
        <dbReference type="ChEBI" id="CHEBI:18420"/>
    </cofactor>
</comment>
<evidence type="ECO:0000313" key="9">
    <source>
        <dbReference type="EMBL" id="RCN52086.1"/>
    </source>
</evidence>
<dbReference type="SUPFAM" id="SSF81631">
    <property type="entry name" value="PAP/OAS1 substrate-binding domain"/>
    <property type="match status" value="1"/>
</dbReference>
<dbReference type="InterPro" id="IPR002058">
    <property type="entry name" value="PAP_assoc"/>
</dbReference>
<feature type="compositionally biased region" description="Polar residues" evidence="6">
    <location>
        <begin position="352"/>
        <end position="374"/>
    </location>
</feature>
<dbReference type="Proteomes" id="UP000252519">
    <property type="component" value="Unassembled WGS sequence"/>
</dbReference>
<gene>
    <name evidence="9" type="ORF">ANCCAN_01874</name>
</gene>
<protein>
    <submittedName>
        <fullName evidence="9">PAP/25A associated domain protein</fullName>
    </submittedName>
</protein>
<dbReference type="Pfam" id="PF22600">
    <property type="entry name" value="MTPAP-like_central"/>
    <property type="match status" value="1"/>
</dbReference>
<evidence type="ECO:0000256" key="3">
    <source>
        <dbReference type="ARBA" id="ARBA00022679"/>
    </source>
</evidence>
<evidence type="ECO:0000256" key="5">
    <source>
        <dbReference type="ARBA" id="ARBA00022842"/>
    </source>
</evidence>
<dbReference type="SUPFAM" id="SSF81301">
    <property type="entry name" value="Nucleotidyltransferase"/>
    <property type="match status" value="1"/>
</dbReference>
<evidence type="ECO:0000256" key="1">
    <source>
        <dbReference type="ARBA" id="ARBA00001936"/>
    </source>
</evidence>
<proteinExistence type="predicted"/>
<evidence type="ECO:0000256" key="6">
    <source>
        <dbReference type="SAM" id="MobiDB-lite"/>
    </source>
</evidence>
<evidence type="ECO:0000256" key="4">
    <source>
        <dbReference type="ARBA" id="ARBA00022723"/>
    </source>
</evidence>
<keyword evidence="4" id="KW-0479">Metal-binding</keyword>
<evidence type="ECO:0000313" key="10">
    <source>
        <dbReference type="Proteomes" id="UP000252519"/>
    </source>
</evidence>
<dbReference type="GO" id="GO:1990817">
    <property type="term" value="F:poly(A) RNA polymerase activity"/>
    <property type="evidence" value="ECO:0007669"/>
    <property type="project" value="TreeGrafter"/>
</dbReference>
<dbReference type="InterPro" id="IPR043519">
    <property type="entry name" value="NT_sf"/>
</dbReference>
<keyword evidence="3" id="KW-0808">Transferase</keyword>
<dbReference type="GO" id="GO:0046872">
    <property type="term" value="F:metal ion binding"/>
    <property type="evidence" value="ECO:0007669"/>
    <property type="project" value="UniProtKB-KW"/>
</dbReference>
<sequence length="765" mass="86915">LWPTQPFPKPHCCRFLTPGIHYFSYFLLALSSCLLVREPLRKLFPGGMPSQKNQRRKFRRFEQKKTQISFADRFQFVRKVAEKWGKELNISRTCDPTGGSGGTAQYIVHFAFGDIPYVVLGAKGIGRSADFEISSFKRSLAFREADSNSAWNLMSFFTGYLSRPTMQSLRRKWATADEEIEEVVNVCRRIEETMNSEQFCQLRTVPVLDMNPPEKAWARQLRLELRSTYNRERVQAVAGTSTSSAARSTMFTQQAHAAKTTKRKLSNDAINDTDSDMPAPKKRNKACQAVGLENGYVELDWADECDEDGLHFTYISPLSTSNSSSPSVLCLDDGDEVENGCEASSSFSSQLETAKPSLNISTSPDAPVSTSSSRVAEKDIPSKGLDPSSSYERDLIGVHFSASASPLPSIIRQYREKYPNEFKILDDEIWRHYELNRQTEEVYQWKMEVRNILLTEFRPAFPYQSIELFAVGSTVNGCGSYNSDMDLCLCIPMGSENVYSSERMAAVKILRRLNTIIKGKPSLRKIVRKSEVIPAKVPIIKMALHPPYEELDLDININNTAGIYNSHLIHYYSLLDPRFPATCLLVKHWAITNGIGDAASGSFNSYSLILLVLHYFQCGVQPAVLPNLQHVYPEVFGCTPPLGELKLFQTLQHLPRKDQFFEYDKRPVNTQTVGELLVGFFHYYATFDFENMAISMRNACVFSRTELKPDTFLFRVFIEEPFDRNNTARCVTKSYVMDRIERAFRQARDVFSKSPPSLQRIKVTV</sequence>
<dbReference type="Gene3D" id="1.10.1410.10">
    <property type="match status" value="1"/>
</dbReference>
<dbReference type="OrthoDB" id="2274644at2759"/>
<feature type="domain" description="PAP-associated" evidence="7">
    <location>
        <begin position="673"/>
        <end position="726"/>
    </location>
</feature>
<dbReference type="PANTHER" id="PTHR12271">
    <property type="entry name" value="POLY A POLYMERASE CID PAP -RELATED"/>
    <property type="match status" value="1"/>
</dbReference>
<evidence type="ECO:0000256" key="2">
    <source>
        <dbReference type="ARBA" id="ARBA00001946"/>
    </source>
</evidence>
<comment type="cofactor">
    <cofactor evidence="1">
        <name>Mn(2+)</name>
        <dbReference type="ChEBI" id="CHEBI:29035"/>
    </cofactor>
</comment>
<evidence type="ECO:0000259" key="7">
    <source>
        <dbReference type="Pfam" id="PF03828"/>
    </source>
</evidence>
<feature type="region of interest" description="Disordered" evidence="6">
    <location>
        <begin position="259"/>
        <end position="282"/>
    </location>
</feature>
<dbReference type="InterPro" id="IPR054708">
    <property type="entry name" value="MTPAP-like_central"/>
</dbReference>
<dbReference type="GO" id="GO:0031123">
    <property type="term" value="P:RNA 3'-end processing"/>
    <property type="evidence" value="ECO:0007669"/>
    <property type="project" value="TreeGrafter"/>
</dbReference>